<sequence length="210" mass="24343">MEFEPAKLATQIAGNFTGFDWLELRDCIQTSPSEELWLKAYNEFLMKRLTTRYIYPIQLLMKHGEQKGEGYSIVSIQCALIEFLAAFRNGLTYKFVPRGQLLGKFEYSGSKSLYVEFLTTAPLFSDLFDEKLATDFYVNIRCALLHEARTKNGWRIRASGNKAVCKHGKIVYRDTLQYLLESYLACYKDELLESAEKQQAFIRKFDSLCE</sequence>
<name>A0A367WJ03_9PROT</name>
<dbReference type="AlphaFoldDB" id="A0A367WJ03"/>
<evidence type="ECO:0000313" key="2">
    <source>
        <dbReference type="Proteomes" id="UP000252255"/>
    </source>
</evidence>
<protein>
    <submittedName>
        <fullName evidence="1">Uncharacterized protein</fullName>
    </submittedName>
</protein>
<proteinExistence type="predicted"/>
<evidence type="ECO:0000313" key="1">
    <source>
        <dbReference type="EMBL" id="RCK41414.1"/>
    </source>
</evidence>
<dbReference type="Proteomes" id="UP000252255">
    <property type="component" value="Unassembled WGS sequence"/>
</dbReference>
<comment type="caution">
    <text evidence="1">The sequence shown here is derived from an EMBL/GenBank/DDBJ whole genome shotgun (WGS) entry which is preliminary data.</text>
</comment>
<reference evidence="1 2" key="1">
    <citation type="submission" date="2014-07" db="EMBL/GenBank/DDBJ databases">
        <title>Draft genome sequence of Thalassospira profundimaris PR54-5.</title>
        <authorList>
            <person name="Lai Q."/>
            <person name="Shao Z."/>
        </authorList>
    </citation>
    <scope>NUCLEOTIDE SEQUENCE [LARGE SCALE GENOMIC DNA]</scope>
    <source>
        <strain evidence="1 2">PR54-5</strain>
    </source>
</reference>
<dbReference type="OrthoDB" id="8367156at2"/>
<accession>A0A367WJ03</accession>
<dbReference type="RefSeq" id="WP_114100132.1">
    <property type="nucleotide sequence ID" value="NZ_JPWI01000022.1"/>
</dbReference>
<organism evidence="1 2">
    <name type="scientific">Thalassospira profundimaris</name>
    <dbReference type="NCBI Taxonomy" id="502049"/>
    <lineage>
        <taxon>Bacteria</taxon>
        <taxon>Pseudomonadati</taxon>
        <taxon>Pseudomonadota</taxon>
        <taxon>Alphaproteobacteria</taxon>
        <taxon>Rhodospirillales</taxon>
        <taxon>Thalassospiraceae</taxon>
        <taxon>Thalassospira</taxon>
    </lineage>
</organism>
<dbReference type="EMBL" id="JPWI01000022">
    <property type="protein sequence ID" value="RCK41414.1"/>
    <property type="molecule type" value="Genomic_DNA"/>
</dbReference>
<gene>
    <name evidence="1" type="ORF">TH30_22085</name>
</gene>